<evidence type="ECO:0000313" key="2">
    <source>
        <dbReference type="EMBL" id="KAF5350989.1"/>
    </source>
</evidence>
<feature type="region of interest" description="Disordered" evidence="1">
    <location>
        <begin position="416"/>
        <end position="451"/>
    </location>
</feature>
<dbReference type="EMBL" id="JAACJO010000013">
    <property type="protein sequence ID" value="KAF5350989.1"/>
    <property type="molecule type" value="Genomic_DNA"/>
</dbReference>
<name>A0A8H5CZP9_9AGAR</name>
<sequence length="766" mass="85147">MPGRYENTAPRFDGHPRSLRRFFDEIEILGRECHLSQRDQVAHALRYLSDKEYDIWTSQPSAFGNDWSQFKADITSLYPGSEDSAHYTITDLDTFVEASADVPMRHRGQFGEYYRGFIAKSTHLLKRNRISLRERDKLFMAGFHPVFRQSLHTQLRLQDPYHHLDDPWDINDVEKAANFLLQGSGINSFPPPSYQPNPPIPSPTVASVAPTSQETFPMSSLEQVLTSDTFLIRLAEKIAPAASGHSYSSSSPPLHQNLPEQRENFECGFCSGPSHTFQVCHYFEEYLERGLCVLDNSNRICMPDGSDITHLIALGQNMKERIDTWHRNHSLQSPRAQTHRLEADTTQQLTLNAYNAPLYPSTPPSPIFDDSDDLELQRLEATVLTTRKRQEDIRKRIQINRDAHLGLEWFPIRSHSSKNTSTPPLSFPPQTSQNSKSSTLSTSISPGTLPMPQEYDDVSICDLKTIQDVAERCLNGSITISGKELYAIASEVEDPLIRQGESYRVSTTSSSTVSSLDFAPRNVLKAVEVLTHHISPTASPPCISVDFIDDFRSISPEVNTPVNPCPKSPVSLRDPAEGARDLSKHDRREMTSPPSAQPPHQFPPISAIHSPHLSISSPSIVAAAAVPVHKYPGVSETHSPNISHPVQSPEVAYSINQIKPLPSFLSFLIYSPIVSHLLPPSPFPLLNSSPTLASTPNGPRLQIPTPVTSYLSLLSSFSKSCILWDPGPPLHSSLQSSPPQLRNSSPQLTVILLNISAPQKTAPSFI</sequence>
<feature type="compositionally biased region" description="Polar residues" evidence="1">
    <location>
        <begin position="417"/>
        <end position="430"/>
    </location>
</feature>
<protein>
    <submittedName>
        <fullName evidence="2">Uncharacterized protein</fullName>
    </submittedName>
</protein>
<dbReference type="AlphaFoldDB" id="A0A8H5CZP9"/>
<dbReference type="OrthoDB" id="3252634at2759"/>
<comment type="caution">
    <text evidence="2">The sequence shown here is derived from an EMBL/GenBank/DDBJ whole genome shotgun (WGS) entry which is preliminary data.</text>
</comment>
<accession>A0A8H5CZP9</accession>
<keyword evidence="3" id="KW-1185">Reference proteome</keyword>
<gene>
    <name evidence="2" type="ORF">D9756_008297</name>
</gene>
<dbReference type="Proteomes" id="UP000559027">
    <property type="component" value="Unassembled WGS sequence"/>
</dbReference>
<evidence type="ECO:0000256" key="1">
    <source>
        <dbReference type="SAM" id="MobiDB-lite"/>
    </source>
</evidence>
<organism evidence="2 3">
    <name type="scientific">Leucocoprinus leucothites</name>
    <dbReference type="NCBI Taxonomy" id="201217"/>
    <lineage>
        <taxon>Eukaryota</taxon>
        <taxon>Fungi</taxon>
        <taxon>Dikarya</taxon>
        <taxon>Basidiomycota</taxon>
        <taxon>Agaricomycotina</taxon>
        <taxon>Agaricomycetes</taxon>
        <taxon>Agaricomycetidae</taxon>
        <taxon>Agaricales</taxon>
        <taxon>Agaricineae</taxon>
        <taxon>Agaricaceae</taxon>
        <taxon>Leucocoprinus</taxon>
    </lineage>
</organism>
<reference evidence="2 3" key="1">
    <citation type="journal article" date="2020" name="ISME J.">
        <title>Uncovering the hidden diversity of litter-decomposition mechanisms in mushroom-forming fungi.</title>
        <authorList>
            <person name="Floudas D."/>
            <person name="Bentzer J."/>
            <person name="Ahren D."/>
            <person name="Johansson T."/>
            <person name="Persson P."/>
            <person name="Tunlid A."/>
        </authorList>
    </citation>
    <scope>NUCLEOTIDE SEQUENCE [LARGE SCALE GENOMIC DNA]</scope>
    <source>
        <strain evidence="2 3">CBS 146.42</strain>
    </source>
</reference>
<proteinExistence type="predicted"/>
<feature type="compositionally biased region" description="Basic and acidic residues" evidence="1">
    <location>
        <begin position="574"/>
        <end position="590"/>
    </location>
</feature>
<feature type="region of interest" description="Disordered" evidence="1">
    <location>
        <begin position="558"/>
        <end position="604"/>
    </location>
</feature>
<feature type="compositionally biased region" description="Low complexity" evidence="1">
    <location>
        <begin position="431"/>
        <end position="448"/>
    </location>
</feature>
<evidence type="ECO:0000313" key="3">
    <source>
        <dbReference type="Proteomes" id="UP000559027"/>
    </source>
</evidence>